<protein>
    <recommendedName>
        <fullName evidence="1">PAS domain-containing protein</fullName>
    </recommendedName>
</protein>
<gene>
    <name evidence="2" type="ORF">FBR43_08460</name>
</gene>
<reference evidence="2 3" key="1">
    <citation type="submission" date="2019-04" db="EMBL/GenBank/DDBJ databases">
        <authorList>
            <person name="Yang Y."/>
            <person name="Wei D."/>
        </authorList>
    </citation>
    <scope>NUCLEOTIDE SEQUENCE [LARGE SCALE GENOMIC DNA]</scope>
    <source>
        <strain evidence="2 3">L-1-4w-11</strain>
    </source>
</reference>
<dbReference type="SMART" id="SM00091">
    <property type="entry name" value="PAS"/>
    <property type="match status" value="2"/>
</dbReference>
<dbReference type="Gene3D" id="3.30.450.20">
    <property type="entry name" value="PAS domain"/>
    <property type="match status" value="1"/>
</dbReference>
<evidence type="ECO:0000313" key="3">
    <source>
        <dbReference type="Proteomes" id="UP000309138"/>
    </source>
</evidence>
<dbReference type="SUPFAM" id="SSF55785">
    <property type="entry name" value="PYP-like sensor domain (PAS domain)"/>
    <property type="match status" value="1"/>
</dbReference>
<evidence type="ECO:0000313" key="2">
    <source>
        <dbReference type="EMBL" id="TKD50797.1"/>
    </source>
</evidence>
<dbReference type="InterPro" id="IPR000014">
    <property type="entry name" value="PAS"/>
</dbReference>
<comment type="caution">
    <text evidence="2">The sequence shown here is derived from an EMBL/GenBank/DDBJ whole genome shotgun (WGS) entry which is preliminary data.</text>
</comment>
<organism evidence="2 3">
    <name type="scientific">Sphingomonas baiyangensis</name>
    <dbReference type="NCBI Taxonomy" id="2572576"/>
    <lineage>
        <taxon>Bacteria</taxon>
        <taxon>Pseudomonadati</taxon>
        <taxon>Pseudomonadota</taxon>
        <taxon>Alphaproteobacteria</taxon>
        <taxon>Sphingomonadales</taxon>
        <taxon>Sphingomonadaceae</taxon>
        <taxon>Sphingomonas</taxon>
    </lineage>
</organism>
<proteinExistence type="predicted"/>
<dbReference type="InterPro" id="IPR035965">
    <property type="entry name" value="PAS-like_dom_sf"/>
</dbReference>
<dbReference type="EMBL" id="SWKR01000002">
    <property type="protein sequence ID" value="TKD50797.1"/>
    <property type="molecule type" value="Genomic_DNA"/>
</dbReference>
<dbReference type="Proteomes" id="UP000309138">
    <property type="component" value="Unassembled WGS sequence"/>
</dbReference>
<sequence>MLTSFDLMTRLCAPAPERDAGDQMLLLDSLREPVLAIDTAGIVTAANRAARIAFAVGEHGIGQSIYAVLSDVIGRFILDLAERARRTGTAEHSEFAIGDRQYLVTLLPHAEGALLVADDATADTRADAIAASHSALERAIEASGTIATARLNLRGYIADAAPTLATLTGTTEQALRSVRFVTLFDVGARVRVGDAIEQAIGEARTVVVDARLQRARGPALDVQLTLAAERERFSVAALRLVIVPLRSDQST</sequence>
<feature type="domain" description="PAS" evidence="1">
    <location>
        <begin position="135"/>
        <end position="201"/>
    </location>
</feature>
<name>A0A4U1L1R5_9SPHN</name>
<dbReference type="RefSeq" id="WP_136942744.1">
    <property type="nucleotide sequence ID" value="NZ_SWKR01000002.1"/>
</dbReference>
<evidence type="ECO:0000259" key="1">
    <source>
        <dbReference type="SMART" id="SM00091"/>
    </source>
</evidence>
<feature type="domain" description="PAS" evidence="1">
    <location>
        <begin position="21"/>
        <end position="86"/>
    </location>
</feature>
<dbReference type="AlphaFoldDB" id="A0A4U1L1R5"/>
<dbReference type="OrthoDB" id="7861242at2"/>
<keyword evidence="3" id="KW-1185">Reference proteome</keyword>
<accession>A0A4U1L1R5</accession>